<accession>A0ABW5RAL6</accession>
<keyword evidence="2" id="KW-1185">Reference proteome</keyword>
<comment type="caution">
    <text evidence="1">The sequence shown here is derived from an EMBL/GenBank/DDBJ whole genome shotgun (WGS) entry which is preliminary data.</text>
</comment>
<proteinExistence type="predicted"/>
<organism evidence="1 2">
    <name type="scientific">Marinicrinis sediminis</name>
    <dbReference type="NCBI Taxonomy" id="1652465"/>
    <lineage>
        <taxon>Bacteria</taxon>
        <taxon>Bacillati</taxon>
        <taxon>Bacillota</taxon>
        <taxon>Bacilli</taxon>
        <taxon>Bacillales</taxon>
        <taxon>Paenibacillaceae</taxon>
    </lineage>
</organism>
<evidence type="ECO:0000313" key="2">
    <source>
        <dbReference type="Proteomes" id="UP001597497"/>
    </source>
</evidence>
<gene>
    <name evidence="1" type="ORF">ACFSUC_09295</name>
</gene>
<protein>
    <submittedName>
        <fullName evidence="1">Uncharacterized protein</fullName>
    </submittedName>
</protein>
<reference evidence="2" key="1">
    <citation type="journal article" date="2019" name="Int. J. Syst. Evol. Microbiol.">
        <title>The Global Catalogue of Microorganisms (GCM) 10K type strain sequencing project: providing services to taxonomists for standard genome sequencing and annotation.</title>
        <authorList>
            <consortium name="The Broad Institute Genomics Platform"/>
            <consortium name="The Broad Institute Genome Sequencing Center for Infectious Disease"/>
            <person name="Wu L."/>
            <person name="Ma J."/>
        </authorList>
    </citation>
    <scope>NUCLEOTIDE SEQUENCE [LARGE SCALE GENOMIC DNA]</scope>
    <source>
        <strain evidence="2">KCTC 33676</strain>
    </source>
</reference>
<dbReference type="RefSeq" id="WP_379929275.1">
    <property type="nucleotide sequence ID" value="NZ_JBHUMM010000015.1"/>
</dbReference>
<sequence length="167" mass="18872">MIIVFDSNGNKLWATNSSSEVFQHIDYNEIIDWDSVDSVTQESRDSLIVYRATNEEAESILASSHYEAVITNGQVEQLVYYKNIVAVVENHMITASGTDTAKITVTCESDIDQLIHMVYDDQIIDTQSTVNGTVDFFVSVEELTYLHIYLRADDFRYGESLVIIQGV</sequence>
<dbReference type="Proteomes" id="UP001597497">
    <property type="component" value="Unassembled WGS sequence"/>
</dbReference>
<dbReference type="EMBL" id="JBHUMM010000015">
    <property type="protein sequence ID" value="MFD2671801.1"/>
    <property type="molecule type" value="Genomic_DNA"/>
</dbReference>
<name>A0ABW5RAL6_9BACL</name>
<evidence type="ECO:0000313" key="1">
    <source>
        <dbReference type="EMBL" id="MFD2671801.1"/>
    </source>
</evidence>